<keyword evidence="1" id="KW-0812">Transmembrane</keyword>
<dbReference type="EMBL" id="BMIJ01000002">
    <property type="protein sequence ID" value="GGB86393.1"/>
    <property type="molecule type" value="Genomic_DNA"/>
</dbReference>
<sequence length="438" mass="48335">MAMRILRLFKKDLAREVGDWVGDGLIEPAQGEAILARYGARLADGRGSSFGYYVLTALAALFAGLALILVLSHNWDEIPRMVRMLGLIGGTVTINLIGGWQLLRDRYRTGVLWLFFGGISYGASIMLIAQIYHLGEHYPDGIYWWALGVLPLLVLTRSRLIALQVLTLATLWMFSEAKTGFFPASYPLFALACLWLVWTQKHSALIFLAALAGLVAWINLLLAWGAGDWYRYDAFADQVPLTVALGLVLAGAAWWLMRSSEPLIRDYGQLLHLYLLRGAILTLLILSYTGFWRDLLRGDYLLGVFNPLLLALATMAGLALARPSGRNASGPLLVNGAFFTLAALCVQQQWLDPLSLAVATNLMLVVTGIWLIRRGVEDAVTHFFYTGVGVLLLTALLRYFDLIGDYIGGALLFLVAAGVLFGAARFWRGRLNQEADHV</sequence>
<comment type="caution">
    <text evidence="3">The sequence shown here is derived from an EMBL/GenBank/DDBJ whole genome shotgun (WGS) entry which is preliminary data.</text>
</comment>
<feature type="transmembrane region" description="Helical" evidence="1">
    <location>
        <begin position="406"/>
        <end position="427"/>
    </location>
</feature>
<name>A0ABQ1K708_9GAMM</name>
<reference evidence="4" key="1">
    <citation type="journal article" date="2019" name="Int. J. Syst. Evol. Microbiol.">
        <title>The Global Catalogue of Microorganisms (GCM) 10K type strain sequencing project: providing services to taxonomists for standard genome sequencing and annotation.</title>
        <authorList>
            <consortium name="The Broad Institute Genomics Platform"/>
            <consortium name="The Broad Institute Genome Sequencing Center for Infectious Disease"/>
            <person name="Wu L."/>
            <person name="Ma J."/>
        </authorList>
    </citation>
    <scope>NUCLEOTIDE SEQUENCE [LARGE SCALE GENOMIC DNA]</scope>
    <source>
        <strain evidence="4">CGMCC 1.15341</strain>
    </source>
</reference>
<feature type="transmembrane region" description="Helical" evidence="1">
    <location>
        <begin position="356"/>
        <end position="372"/>
    </location>
</feature>
<feature type="transmembrane region" description="Helical" evidence="1">
    <location>
        <begin position="50"/>
        <end position="72"/>
    </location>
</feature>
<feature type="transmembrane region" description="Helical" evidence="1">
    <location>
        <begin position="269"/>
        <end position="288"/>
    </location>
</feature>
<keyword evidence="4" id="KW-1185">Reference proteome</keyword>
<feature type="transmembrane region" description="Helical" evidence="1">
    <location>
        <begin position="239"/>
        <end position="257"/>
    </location>
</feature>
<feature type="transmembrane region" description="Helical" evidence="1">
    <location>
        <begin position="109"/>
        <end position="129"/>
    </location>
</feature>
<organism evidence="3 4">
    <name type="scientific">Marinobacterium zhoushanense</name>
    <dbReference type="NCBI Taxonomy" id="1679163"/>
    <lineage>
        <taxon>Bacteria</taxon>
        <taxon>Pseudomonadati</taxon>
        <taxon>Pseudomonadota</taxon>
        <taxon>Gammaproteobacteria</taxon>
        <taxon>Oceanospirillales</taxon>
        <taxon>Oceanospirillaceae</taxon>
        <taxon>Marinobacterium</taxon>
    </lineage>
</organism>
<feature type="transmembrane region" description="Helical" evidence="1">
    <location>
        <begin position="300"/>
        <end position="320"/>
    </location>
</feature>
<gene>
    <name evidence="3" type="ORF">GCM10011352_10370</name>
</gene>
<feature type="transmembrane region" description="Helical" evidence="1">
    <location>
        <begin position="205"/>
        <end position="227"/>
    </location>
</feature>
<feature type="transmembrane region" description="Helical" evidence="1">
    <location>
        <begin position="379"/>
        <end position="400"/>
    </location>
</feature>
<feature type="transmembrane region" description="Helical" evidence="1">
    <location>
        <begin position="332"/>
        <end position="350"/>
    </location>
</feature>
<dbReference type="Pfam" id="PF09925">
    <property type="entry name" value="DUF2157"/>
    <property type="match status" value="1"/>
</dbReference>
<keyword evidence="1" id="KW-1133">Transmembrane helix</keyword>
<accession>A0ABQ1K708</accession>
<dbReference type="InterPro" id="IPR018677">
    <property type="entry name" value="DUF2157"/>
</dbReference>
<feature type="transmembrane region" description="Helical" evidence="1">
    <location>
        <begin position="180"/>
        <end position="198"/>
    </location>
</feature>
<dbReference type="Proteomes" id="UP000629025">
    <property type="component" value="Unassembled WGS sequence"/>
</dbReference>
<evidence type="ECO:0000259" key="2">
    <source>
        <dbReference type="Pfam" id="PF09925"/>
    </source>
</evidence>
<protein>
    <recommendedName>
        <fullName evidence="2">DUF2157 domain-containing protein</fullName>
    </recommendedName>
</protein>
<evidence type="ECO:0000313" key="3">
    <source>
        <dbReference type="EMBL" id="GGB86393.1"/>
    </source>
</evidence>
<feature type="transmembrane region" description="Helical" evidence="1">
    <location>
        <begin position="84"/>
        <end position="103"/>
    </location>
</feature>
<proteinExistence type="predicted"/>
<evidence type="ECO:0000256" key="1">
    <source>
        <dbReference type="SAM" id="Phobius"/>
    </source>
</evidence>
<feature type="domain" description="DUF2157" evidence="2">
    <location>
        <begin position="19"/>
        <end position="161"/>
    </location>
</feature>
<evidence type="ECO:0000313" key="4">
    <source>
        <dbReference type="Proteomes" id="UP000629025"/>
    </source>
</evidence>
<keyword evidence="1" id="KW-0472">Membrane</keyword>